<dbReference type="SUPFAM" id="SSF111331">
    <property type="entry name" value="NAD kinase/diacylglycerol kinase-like"/>
    <property type="match status" value="1"/>
</dbReference>
<feature type="active site" description="Proton acceptor" evidence="6">
    <location>
        <position position="51"/>
    </location>
</feature>
<dbReference type="GO" id="GO:0006741">
    <property type="term" value="P:NADP+ biosynthetic process"/>
    <property type="evidence" value="ECO:0007669"/>
    <property type="project" value="UniProtKB-UniRule"/>
</dbReference>
<sequence length="260" mass="26820">MEFLHNRRPAATEAVERGLAWCHRNGIEAGVHAGDAPLAAGVDLLVAVGGDGTLLRAAQLLYPREIPVLAVHAGGLGFLSAGDARHIEHALAGVVQGGFRIERRARIAARGVGFNSTALNEVAFVGPAAERFTELDIAVGGERALAVDGDGVVVSTPTGSTAYALAAGGPILAPDVRAMLVVPLAPHHLGLRPIVLPEEATVSVRARGAVQVLADGDAVHTLRAGEVVQVTAAPASTVLVRLADTDSLFARLRDRLGWPA</sequence>
<dbReference type="PANTHER" id="PTHR20275">
    <property type="entry name" value="NAD KINASE"/>
    <property type="match status" value="1"/>
</dbReference>
<keyword evidence="6" id="KW-0067">ATP-binding</keyword>
<feature type="binding site" evidence="6">
    <location>
        <position position="150"/>
    </location>
    <ligand>
        <name>NAD(+)</name>
        <dbReference type="ChEBI" id="CHEBI:57540"/>
    </ligand>
</feature>
<accession>A0A410FV32</accession>
<dbReference type="GO" id="GO:0051287">
    <property type="term" value="F:NAD binding"/>
    <property type="evidence" value="ECO:0007669"/>
    <property type="project" value="UniProtKB-ARBA"/>
</dbReference>
<dbReference type="HAMAP" id="MF_00361">
    <property type="entry name" value="NAD_kinase"/>
    <property type="match status" value="1"/>
</dbReference>
<evidence type="ECO:0000256" key="4">
    <source>
        <dbReference type="ARBA" id="ARBA00023027"/>
    </source>
</evidence>
<dbReference type="Proteomes" id="UP000287233">
    <property type="component" value="Chromosome"/>
</dbReference>
<dbReference type="InterPro" id="IPR017437">
    <property type="entry name" value="ATP-NAD_kinase_PpnK-typ_C"/>
</dbReference>
<gene>
    <name evidence="6" type="primary">nadK</name>
    <name evidence="7" type="ORF">BIP78_1160</name>
</gene>
<organism evidence="7 8">
    <name type="scientific">Bipolaricaulis sibiricus</name>
    <dbReference type="NCBI Taxonomy" id="2501609"/>
    <lineage>
        <taxon>Bacteria</taxon>
        <taxon>Candidatus Bipolaricaulota</taxon>
        <taxon>Candidatus Bipolaricaulia</taxon>
        <taxon>Candidatus Bipolaricaulales</taxon>
        <taxon>Candidatus Bipolaricaulaceae</taxon>
        <taxon>Candidatus Bipolaricaulis</taxon>
    </lineage>
</organism>
<reference evidence="8" key="1">
    <citation type="submission" date="2018-12" db="EMBL/GenBank/DDBJ databases">
        <title>Complete genome sequence of an uncultured bacterium of the candidate phylum Bipolaricaulota.</title>
        <authorList>
            <person name="Kadnikov V.V."/>
            <person name="Mardanov A.V."/>
            <person name="Beletsky A.V."/>
            <person name="Frank Y.A."/>
            <person name="Karnachuk O.V."/>
            <person name="Ravin N.V."/>
        </authorList>
    </citation>
    <scope>NUCLEOTIDE SEQUENCE [LARGE SCALE GENOMIC DNA]</scope>
</reference>
<protein>
    <recommendedName>
        <fullName evidence="6">NAD kinase</fullName>
        <ecNumber evidence="6">2.7.1.23</ecNumber>
    </recommendedName>
    <alternativeName>
        <fullName evidence="6">ATP-dependent NAD kinase</fullName>
    </alternativeName>
</protein>
<comment type="cofactor">
    <cofactor evidence="6">
        <name>a divalent metal cation</name>
        <dbReference type="ChEBI" id="CHEBI:60240"/>
    </cofactor>
</comment>
<dbReference type="GO" id="GO:0019674">
    <property type="term" value="P:NAD+ metabolic process"/>
    <property type="evidence" value="ECO:0007669"/>
    <property type="project" value="InterPro"/>
</dbReference>
<dbReference type="InterPro" id="IPR002504">
    <property type="entry name" value="NADK"/>
</dbReference>
<dbReference type="EMBL" id="CP034928">
    <property type="protein sequence ID" value="QAA76926.1"/>
    <property type="molecule type" value="Genomic_DNA"/>
</dbReference>
<comment type="similarity">
    <text evidence="6">Belongs to the NAD kinase family.</text>
</comment>
<dbReference type="Pfam" id="PF20143">
    <property type="entry name" value="NAD_kinase_C"/>
    <property type="match status" value="1"/>
</dbReference>
<feature type="binding site" evidence="6">
    <location>
        <position position="56"/>
    </location>
    <ligand>
        <name>NAD(+)</name>
        <dbReference type="ChEBI" id="CHEBI:57540"/>
    </ligand>
</feature>
<keyword evidence="1 6" id="KW-0808">Transferase</keyword>
<comment type="function">
    <text evidence="6">Involved in the regulation of the intracellular balance of NAD and NADP, and is a key enzyme in the biosynthesis of NADP. Catalyzes specifically the phosphorylation on 2'-hydroxyl of the adenosine moiety of NAD to yield NADP.</text>
</comment>
<dbReference type="KEGG" id="bih:BIP78_1160"/>
<keyword evidence="6" id="KW-0963">Cytoplasm</keyword>
<keyword evidence="3 6" id="KW-0521">NADP</keyword>
<feature type="binding site" evidence="6">
    <location>
        <position position="131"/>
    </location>
    <ligand>
        <name>NAD(+)</name>
        <dbReference type="ChEBI" id="CHEBI:57540"/>
    </ligand>
</feature>
<comment type="subcellular location">
    <subcellularLocation>
        <location evidence="6">Cytoplasm</location>
    </subcellularLocation>
</comment>
<keyword evidence="4 6" id="KW-0520">NAD</keyword>
<comment type="catalytic activity">
    <reaction evidence="5 6">
        <text>NAD(+) + ATP = ADP + NADP(+) + H(+)</text>
        <dbReference type="Rhea" id="RHEA:18629"/>
        <dbReference type="ChEBI" id="CHEBI:15378"/>
        <dbReference type="ChEBI" id="CHEBI:30616"/>
        <dbReference type="ChEBI" id="CHEBI:57540"/>
        <dbReference type="ChEBI" id="CHEBI:58349"/>
        <dbReference type="ChEBI" id="CHEBI:456216"/>
        <dbReference type="EC" id="2.7.1.23"/>
    </reaction>
</comment>
<evidence type="ECO:0000256" key="3">
    <source>
        <dbReference type="ARBA" id="ARBA00022857"/>
    </source>
</evidence>
<evidence type="ECO:0000256" key="2">
    <source>
        <dbReference type="ARBA" id="ARBA00022777"/>
    </source>
</evidence>
<dbReference type="GO" id="GO:0046872">
    <property type="term" value="F:metal ion binding"/>
    <property type="evidence" value="ECO:0007669"/>
    <property type="project" value="UniProtKB-UniRule"/>
</dbReference>
<evidence type="ECO:0000313" key="8">
    <source>
        <dbReference type="Proteomes" id="UP000287233"/>
    </source>
</evidence>
<name>A0A410FV32_BIPS1</name>
<evidence type="ECO:0000256" key="6">
    <source>
        <dbReference type="HAMAP-Rule" id="MF_00361"/>
    </source>
</evidence>
<dbReference type="InterPro" id="IPR017438">
    <property type="entry name" value="ATP-NAD_kinase_N"/>
</dbReference>
<dbReference type="Pfam" id="PF01513">
    <property type="entry name" value="NAD_kinase"/>
    <property type="match status" value="1"/>
</dbReference>
<feature type="binding site" evidence="6">
    <location>
        <position position="185"/>
    </location>
    <ligand>
        <name>NAD(+)</name>
        <dbReference type="ChEBI" id="CHEBI:57540"/>
    </ligand>
</feature>
<keyword evidence="2 6" id="KW-0418">Kinase</keyword>
<evidence type="ECO:0000256" key="1">
    <source>
        <dbReference type="ARBA" id="ARBA00022679"/>
    </source>
</evidence>
<dbReference type="Gene3D" id="2.60.200.30">
    <property type="entry name" value="Probable inorganic polyphosphate/atp-NAD kinase, domain 2"/>
    <property type="match status" value="1"/>
</dbReference>
<feature type="binding site" evidence="6">
    <location>
        <begin position="51"/>
        <end position="52"/>
    </location>
    <ligand>
        <name>NAD(+)</name>
        <dbReference type="ChEBI" id="CHEBI:57540"/>
    </ligand>
</feature>
<dbReference type="GO" id="GO:0005524">
    <property type="term" value="F:ATP binding"/>
    <property type="evidence" value="ECO:0007669"/>
    <property type="project" value="UniProtKB-KW"/>
</dbReference>
<dbReference type="PANTHER" id="PTHR20275:SF0">
    <property type="entry name" value="NAD KINASE"/>
    <property type="match status" value="1"/>
</dbReference>
<evidence type="ECO:0000256" key="5">
    <source>
        <dbReference type="ARBA" id="ARBA00047925"/>
    </source>
</evidence>
<dbReference type="EC" id="2.7.1.23" evidence="6"/>
<dbReference type="InterPro" id="IPR016064">
    <property type="entry name" value="NAD/diacylglycerol_kinase_sf"/>
</dbReference>
<keyword evidence="6" id="KW-0547">Nucleotide-binding</keyword>
<evidence type="ECO:0000313" key="7">
    <source>
        <dbReference type="EMBL" id="QAA76926.1"/>
    </source>
</evidence>
<comment type="caution">
    <text evidence="6">Lacks conserved residue(s) required for the propagation of feature annotation.</text>
</comment>
<dbReference type="Gene3D" id="3.40.50.10330">
    <property type="entry name" value="Probable inorganic polyphosphate/atp-NAD kinase, domain 1"/>
    <property type="match status" value="1"/>
</dbReference>
<dbReference type="AlphaFoldDB" id="A0A410FV32"/>
<dbReference type="GO" id="GO:0005737">
    <property type="term" value="C:cytoplasm"/>
    <property type="evidence" value="ECO:0007669"/>
    <property type="project" value="UniProtKB-SubCell"/>
</dbReference>
<dbReference type="GO" id="GO:0003951">
    <property type="term" value="F:NAD+ kinase activity"/>
    <property type="evidence" value="ECO:0007669"/>
    <property type="project" value="UniProtKB-UniRule"/>
</dbReference>
<feature type="binding site" evidence="6">
    <location>
        <begin position="120"/>
        <end position="121"/>
    </location>
    <ligand>
        <name>NAD(+)</name>
        <dbReference type="ChEBI" id="CHEBI:57540"/>
    </ligand>
</feature>
<proteinExistence type="inferred from homology"/>